<protein>
    <submittedName>
        <fullName evidence="1">Uncharacterized protein</fullName>
    </submittedName>
</protein>
<dbReference type="GeneID" id="73334889"/>
<gene>
    <name evidence="1" type="ORF">CLUP02_00833</name>
</gene>
<dbReference type="Proteomes" id="UP000830671">
    <property type="component" value="Chromosome 1"/>
</dbReference>
<evidence type="ECO:0000313" key="2">
    <source>
        <dbReference type="Proteomes" id="UP000830671"/>
    </source>
</evidence>
<evidence type="ECO:0000313" key="1">
    <source>
        <dbReference type="EMBL" id="UQC74185.1"/>
    </source>
</evidence>
<dbReference type="AlphaFoldDB" id="A0A9Q8SBW6"/>
<dbReference type="KEGG" id="clup:CLUP02_00833"/>
<keyword evidence="2" id="KW-1185">Reference proteome</keyword>
<name>A0A9Q8SBW6_9PEZI</name>
<dbReference type="RefSeq" id="XP_049135836.1">
    <property type="nucleotide sequence ID" value="XM_049279879.1"/>
</dbReference>
<reference evidence="1" key="1">
    <citation type="journal article" date="2021" name="Mol. Plant Microbe Interact.">
        <title>Complete Genome Sequence of the Plant-Pathogenic Fungus Colletotrichum lupini.</title>
        <authorList>
            <person name="Baroncelli R."/>
            <person name="Pensec F."/>
            <person name="Da Lio D."/>
            <person name="Boufleur T."/>
            <person name="Vicente I."/>
            <person name="Sarrocco S."/>
            <person name="Picot A."/>
            <person name="Baraldi E."/>
            <person name="Sukno S."/>
            <person name="Thon M."/>
            <person name="Le Floch G."/>
        </authorList>
    </citation>
    <scope>NUCLEOTIDE SEQUENCE</scope>
    <source>
        <strain evidence="1">IMI 504893</strain>
    </source>
</reference>
<dbReference type="EMBL" id="CP019471">
    <property type="protein sequence ID" value="UQC74185.1"/>
    <property type="molecule type" value="Genomic_DNA"/>
</dbReference>
<proteinExistence type="predicted"/>
<organism evidence="1 2">
    <name type="scientific">Colletotrichum lupini</name>
    <dbReference type="NCBI Taxonomy" id="145971"/>
    <lineage>
        <taxon>Eukaryota</taxon>
        <taxon>Fungi</taxon>
        <taxon>Dikarya</taxon>
        <taxon>Ascomycota</taxon>
        <taxon>Pezizomycotina</taxon>
        <taxon>Sordariomycetes</taxon>
        <taxon>Hypocreomycetidae</taxon>
        <taxon>Glomerellales</taxon>
        <taxon>Glomerellaceae</taxon>
        <taxon>Colletotrichum</taxon>
        <taxon>Colletotrichum acutatum species complex</taxon>
    </lineage>
</organism>
<accession>A0A9Q8SBW6</accession>
<sequence length="101" mass="11029">MHALSRRWGNTDNTPGFDTAEPVGIEAVIVISLMIKSLCILEYFGYTAWSSILKSVELGPACSVTTSTSDFHRPEPLTRLPKLMPYLSTSKQPQGPKASTS</sequence>